<keyword evidence="7" id="KW-1185">Reference proteome</keyword>
<sequence>MTTDRTLRADAAHNAGRLLDAAQEVFAELGPDAPLKSVAERAGVGPMTLYRRFPNKEALVRAALERSISERLDAVTERALAADDPERGLVALMEATLEMVDRERHLLAAATNAGVLTADVTAPVLGPIARLTERAQAAGRVRGDVTADDMARIMGMLTNVLWGTEPGTGAWRRYLALMLDALRPDRAGPLPAAAAPCDHAADCLPGS</sequence>
<evidence type="ECO:0000259" key="5">
    <source>
        <dbReference type="PROSITE" id="PS50977"/>
    </source>
</evidence>
<dbReference type="InterPro" id="IPR001647">
    <property type="entry name" value="HTH_TetR"/>
</dbReference>
<protein>
    <submittedName>
        <fullName evidence="6">TetR/AcrR family transcriptional regulator</fullName>
    </submittedName>
</protein>
<dbReference type="SUPFAM" id="SSF46689">
    <property type="entry name" value="Homeodomain-like"/>
    <property type="match status" value="1"/>
</dbReference>
<dbReference type="PRINTS" id="PR00455">
    <property type="entry name" value="HTHTETR"/>
</dbReference>
<dbReference type="PANTHER" id="PTHR30055">
    <property type="entry name" value="HTH-TYPE TRANSCRIPTIONAL REGULATOR RUTR"/>
    <property type="match status" value="1"/>
</dbReference>
<feature type="domain" description="HTH tetR-type" evidence="5">
    <location>
        <begin position="12"/>
        <end position="71"/>
    </location>
</feature>
<evidence type="ECO:0000313" key="7">
    <source>
        <dbReference type="Proteomes" id="UP001499851"/>
    </source>
</evidence>
<evidence type="ECO:0000256" key="2">
    <source>
        <dbReference type="ARBA" id="ARBA00023125"/>
    </source>
</evidence>
<proteinExistence type="predicted"/>
<gene>
    <name evidence="6" type="ORF">GCM10009830_19110</name>
</gene>
<dbReference type="InterPro" id="IPR050109">
    <property type="entry name" value="HTH-type_TetR-like_transc_reg"/>
</dbReference>
<dbReference type="InterPro" id="IPR009057">
    <property type="entry name" value="Homeodomain-like_sf"/>
</dbReference>
<dbReference type="InterPro" id="IPR049445">
    <property type="entry name" value="TetR_SbtR-like_C"/>
</dbReference>
<dbReference type="Proteomes" id="UP001499851">
    <property type="component" value="Unassembled WGS sequence"/>
</dbReference>
<feature type="DNA-binding region" description="H-T-H motif" evidence="4">
    <location>
        <begin position="34"/>
        <end position="53"/>
    </location>
</feature>
<evidence type="ECO:0000313" key="6">
    <source>
        <dbReference type="EMBL" id="GAA1673031.1"/>
    </source>
</evidence>
<evidence type="ECO:0000256" key="4">
    <source>
        <dbReference type="PROSITE-ProRule" id="PRU00335"/>
    </source>
</evidence>
<keyword evidence="2 4" id="KW-0238">DNA-binding</keyword>
<dbReference type="RefSeq" id="WP_344485005.1">
    <property type="nucleotide sequence ID" value="NZ_BAAAQF010000005.1"/>
</dbReference>
<dbReference type="Pfam" id="PF21597">
    <property type="entry name" value="TetR_C_43"/>
    <property type="match status" value="1"/>
</dbReference>
<organism evidence="6 7">
    <name type="scientific">Glycomyces endophyticus</name>
    <dbReference type="NCBI Taxonomy" id="480996"/>
    <lineage>
        <taxon>Bacteria</taxon>
        <taxon>Bacillati</taxon>
        <taxon>Actinomycetota</taxon>
        <taxon>Actinomycetes</taxon>
        <taxon>Glycomycetales</taxon>
        <taxon>Glycomycetaceae</taxon>
        <taxon>Glycomyces</taxon>
    </lineage>
</organism>
<name>A0ABN2GLG2_9ACTN</name>
<dbReference type="PANTHER" id="PTHR30055:SF234">
    <property type="entry name" value="HTH-TYPE TRANSCRIPTIONAL REGULATOR BETI"/>
    <property type="match status" value="1"/>
</dbReference>
<dbReference type="EMBL" id="BAAAQF010000005">
    <property type="protein sequence ID" value="GAA1673031.1"/>
    <property type="molecule type" value="Genomic_DNA"/>
</dbReference>
<dbReference type="Pfam" id="PF00440">
    <property type="entry name" value="TetR_N"/>
    <property type="match status" value="1"/>
</dbReference>
<keyword evidence="3" id="KW-0804">Transcription</keyword>
<evidence type="ECO:0000256" key="3">
    <source>
        <dbReference type="ARBA" id="ARBA00023163"/>
    </source>
</evidence>
<dbReference type="InterPro" id="IPR036271">
    <property type="entry name" value="Tet_transcr_reg_TetR-rel_C_sf"/>
</dbReference>
<keyword evidence="1" id="KW-0805">Transcription regulation</keyword>
<comment type="caution">
    <text evidence="6">The sequence shown here is derived from an EMBL/GenBank/DDBJ whole genome shotgun (WGS) entry which is preliminary data.</text>
</comment>
<accession>A0ABN2GLG2</accession>
<reference evidence="6 7" key="1">
    <citation type="journal article" date="2019" name="Int. J. Syst. Evol. Microbiol.">
        <title>The Global Catalogue of Microorganisms (GCM) 10K type strain sequencing project: providing services to taxonomists for standard genome sequencing and annotation.</title>
        <authorList>
            <consortium name="The Broad Institute Genomics Platform"/>
            <consortium name="The Broad Institute Genome Sequencing Center for Infectious Disease"/>
            <person name="Wu L."/>
            <person name="Ma J."/>
        </authorList>
    </citation>
    <scope>NUCLEOTIDE SEQUENCE [LARGE SCALE GENOMIC DNA]</scope>
    <source>
        <strain evidence="6 7">JCM 16001</strain>
    </source>
</reference>
<evidence type="ECO:0000256" key="1">
    <source>
        <dbReference type="ARBA" id="ARBA00023015"/>
    </source>
</evidence>
<dbReference type="SUPFAM" id="SSF48498">
    <property type="entry name" value="Tetracyclin repressor-like, C-terminal domain"/>
    <property type="match status" value="1"/>
</dbReference>
<dbReference type="PROSITE" id="PS50977">
    <property type="entry name" value="HTH_TETR_2"/>
    <property type="match status" value="1"/>
</dbReference>
<dbReference type="Gene3D" id="1.10.357.10">
    <property type="entry name" value="Tetracycline Repressor, domain 2"/>
    <property type="match status" value="1"/>
</dbReference>